<feature type="compositionally biased region" description="Basic and acidic residues" evidence="11">
    <location>
        <begin position="1809"/>
        <end position="1821"/>
    </location>
</feature>
<feature type="compositionally biased region" description="Acidic residues" evidence="11">
    <location>
        <begin position="2098"/>
        <end position="2108"/>
    </location>
</feature>
<evidence type="ECO:0000256" key="5">
    <source>
        <dbReference type="ARBA" id="ARBA00022777"/>
    </source>
</evidence>
<feature type="region of interest" description="Disordered" evidence="11">
    <location>
        <begin position="1242"/>
        <end position="1400"/>
    </location>
</feature>
<feature type="compositionally biased region" description="Basic and acidic residues" evidence="11">
    <location>
        <begin position="4543"/>
        <end position="4565"/>
    </location>
</feature>
<feature type="compositionally biased region" description="Low complexity" evidence="11">
    <location>
        <begin position="3355"/>
        <end position="3365"/>
    </location>
</feature>
<feature type="compositionally biased region" description="Basic and acidic residues" evidence="11">
    <location>
        <begin position="1151"/>
        <end position="1176"/>
    </location>
</feature>
<dbReference type="SUPFAM" id="SSF56112">
    <property type="entry name" value="Protein kinase-like (PK-like)"/>
    <property type="match status" value="1"/>
</dbReference>
<dbReference type="InterPro" id="IPR000719">
    <property type="entry name" value="Prot_kinase_dom"/>
</dbReference>
<keyword evidence="7" id="KW-0652">Protein synthesis inhibitor</keyword>
<feature type="compositionally biased region" description="Gly residues" evidence="11">
    <location>
        <begin position="4794"/>
        <end position="4811"/>
    </location>
</feature>
<feature type="compositionally biased region" description="Basic and acidic residues" evidence="11">
    <location>
        <begin position="3166"/>
        <end position="3177"/>
    </location>
</feature>
<dbReference type="GO" id="GO:0005634">
    <property type="term" value="C:nucleus"/>
    <property type="evidence" value="ECO:0007669"/>
    <property type="project" value="TreeGrafter"/>
</dbReference>
<dbReference type="Gene3D" id="3.30.200.20">
    <property type="entry name" value="Phosphorylase Kinase, domain 1"/>
    <property type="match status" value="1"/>
</dbReference>
<comment type="similarity">
    <text evidence="8">Belongs to the protein kinase superfamily. Ser/Thr protein kinase family. GCN2 subfamily.</text>
</comment>
<feature type="compositionally biased region" description="Basic residues" evidence="11">
    <location>
        <begin position="4374"/>
        <end position="4383"/>
    </location>
</feature>
<dbReference type="PROSITE" id="PS50011">
    <property type="entry name" value="PROTEIN_KINASE_DOM"/>
    <property type="match status" value="1"/>
</dbReference>
<feature type="region of interest" description="Disordered" evidence="11">
    <location>
        <begin position="4603"/>
        <end position="4665"/>
    </location>
</feature>
<feature type="domain" description="Protein kinase" evidence="13">
    <location>
        <begin position="4602"/>
        <end position="4942"/>
    </location>
</feature>
<evidence type="ECO:0000256" key="9">
    <source>
        <dbReference type="ARBA" id="ARBA00048659"/>
    </source>
</evidence>
<feature type="compositionally biased region" description="Basic and acidic residues" evidence="11">
    <location>
        <begin position="1562"/>
        <end position="1581"/>
    </location>
</feature>
<feature type="region of interest" description="Disordered" evidence="11">
    <location>
        <begin position="2483"/>
        <end position="2536"/>
    </location>
</feature>
<feature type="region of interest" description="Disordered" evidence="11">
    <location>
        <begin position="1536"/>
        <end position="1595"/>
    </location>
</feature>
<dbReference type="PANTHER" id="PTHR11042">
    <property type="entry name" value="EUKARYOTIC TRANSLATION INITIATION FACTOR 2-ALPHA KINASE EIF2-ALPHA KINASE -RELATED"/>
    <property type="match status" value="1"/>
</dbReference>
<evidence type="ECO:0000256" key="10">
    <source>
        <dbReference type="ARBA" id="ARBA00048977"/>
    </source>
</evidence>
<feature type="region of interest" description="Disordered" evidence="11">
    <location>
        <begin position="2791"/>
        <end position="2820"/>
    </location>
</feature>
<feature type="compositionally biased region" description="Basic and acidic residues" evidence="11">
    <location>
        <begin position="1473"/>
        <end position="1485"/>
    </location>
</feature>
<proteinExistence type="inferred from homology"/>
<feature type="compositionally biased region" description="Low complexity" evidence="11">
    <location>
        <begin position="1898"/>
        <end position="1909"/>
    </location>
</feature>
<feature type="region of interest" description="Disordered" evidence="11">
    <location>
        <begin position="1100"/>
        <end position="1206"/>
    </location>
</feature>
<dbReference type="EMBL" id="LN714498">
    <property type="protein sequence ID" value="CEL74717.1"/>
    <property type="molecule type" value="Genomic_DNA"/>
</dbReference>
<feature type="compositionally biased region" description="Polar residues" evidence="11">
    <location>
        <begin position="1668"/>
        <end position="1679"/>
    </location>
</feature>
<feature type="compositionally biased region" description="Basic and acidic residues" evidence="11">
    <location>
        <begin position="2654"/>
        <end position="2686"/>
    </location>
</feature>
<dbReference type="SMART" id="SM00220">
    <property type="entry name" value="S_TKc"/>
    <property type="match status" value="1"/>
</dbReference>
<keyword evidence="12" id="KW-0472">Membrane</keyword>
<feature type="region of interest" description="Disordered" evidence="11">
    <location>
        <begin position="1618"/>
        <end position="1642"/>
    </location>
</feature>
<feature type="compositionally biased region" description="Polar residues" evidence="11">
    <location>
        <begin position="4298"/>
        <end position="4312"/>
    </location>
</feature>
<keyword evidence="12" id="KW-1133">Transmembrane helix</keyword>
<feature type="region of interest" description="Disordered" evidence="11">
    <location>
        <begin position="3019"/>
        <end position="3050"/>
    </location>
</feature>
<feature type="region of interest" description="Disordered" evidence="11">
    <location>
        <begin position="4792"/>
        <end position="4824"/>
    </location>
</feature>
<evidence type="ECO:0000256" key="8">
    <source>
        <dbReference type="ARBA" id="ARBA00037982"/>
    </source>
</evidence>
<feature type="compositionally biased region" description="Polar residues" evidence="11">
    <location>
        <begin position="4213"/>
        <end position="4222"/>
    </location>
</feature>
<feature type="region of interest" description="Disordered" evidence="11">
    <location>
        <begin position="1425"/>
        <end position="1487"/>
    </location>
</feature>
<feature type="compositionally biased region" description="Basic and acidic residues" evidence="11">
    <location>
        <begin position="4815"/>
        <end position="4824"/>
    </location>
</feature>
<evidence type="ECO:0000256" key="1">
    <source>
        <dbReference type="ARBA" id="ARBA00012513"/>
    </source>
</evidence>
<feature type="region of interest" description="Disordered" evidence="11">
    <location>
        <begin position="3425"/>
        <end position="3445"/>
    </location>
</feature>
<evidence type="ECO:0000256" key="3">
    <source>
        <dbReference type="ARBA" id="ARBA00022679"/>
    </source>
</evidence>
<dbReference type="Gene3D" id="1.10.510.10">
    <property type="entry name" value="Transferase(Phosphotransferase) domain 1"/>
    <property type="match status" value="1"/>
</dbReference>
<feature type="region of interest" description="Disordered" evidence="11">
    <location>
        <begin position="4945"/>
        <end position="4982"/>
    </location>
</feature>
<feature type="compositionally biased region" description="Basic and acidic residues" evidence="11">
    <location>
        <begin position="577"/>
        <end position="598"/>
    </location>
</feature>
<keyword evidence="3" id="KW-0808">Transferase</keyword>
<feature type="compositionally biased region" description="Basic and acidic residues" evidence="11">
    <location>
        <begin position="4635"/>
        <end position="4665"/>
    </location>
</feature>
<name>A0A0F7UWX2_TOXGV</name>
<feature type="region of interest" description="Disordered" evidence="11">
    <location>
        <begin position="553"/>
        <end position="621"/>
    </location>
</feature>
<feature type="compositionally biased region" description="Low complexity" evidence="11">
    <location>
        <begin position="4969"/>
        <end position="4982"/>
    </location>
</feature>
<feature type="region of interest" description="Disordered" evidence="11">
    <location>
        <begin position="2863"/>
        <end position="2902"/>
    </location>
</feature>
<sequence>MVPWSHLGDAGFLSFSRKYQDASAPFPPRCATKQNRGFPPLVSRVSVRLRTPPRLQLAAQRATNLRLRDAASRPQFGFRRDASCIVFYGEAKGQSARKKSRRTIPSQRYAQPQCCRCGSRRKLKFNGSQKPRQPLHRPRVALRFTSLSQRVRSESSARLLSAYTRAGQLSFGISSLTACGAFCLSETQIEFDFVRPRLPFRVEGGSRSAHDTGFSALSSHLLEEPRDREILWENARVTPALRESLSAHLSACRAALTVSRRLFGSGRPASNPGDRHLKNIFLVDSRWLETAAATERREQRRCMSGWCERVGPSGADVGVSSWTQHRDFEERRERRDETRRRLVASLSFPKFSSLLAGDAHARPLDSGALSKPNLFLQAFPFDSNGPQRPCGSRACWTSSLPGREETGRTNWCLSAEALRECGGRGERPLFVFKRMSKRIRVPALAISPSLLAPPLAALLPAASPLFPFPAERPCGSASKAGASTIPQTRVASSSVFSLDLSVDGTASAPVCKHFTPDCLSFCSLSARAPSAVCVLGARVRSVVRLFAGGTRARGELSETGEGAPLERESVASGESNSRPKIEEVRHRRMTETRNDRGRSRPQPLRPAGVMPAVCTPSSDPLPVDGVPRLSSRFHFPTHSGLSAARFAKETRDLHFSASPSPLDSSSSSSCSSALRRWKLSSPTQCTRSSRTAVRAGTGCFLLCLILLLVLLAKPAGELQDPEIRWEGGEEPAPRCRVGPYRGSEDSAATEGERRLRFAFEESEGEGSLAETTTGPLISRGRRLGPRADCAVSVFESSPLASRDRKHVSVPHARTSSFQEITAIHHTAVSSSSAASSRGFSHSSARGETWRETWRRGEHAPATFADQFQDLRENEFNLKVKLSMARSDDAGALARHRRMPPDRGGSRDRFPSFALYRGDRLLPFLRCSSHFRQYSPMLASSPFACGQARSRVSPKLQCRAKEDHAAPERGPSVFSPPHRSQPRPMQPEIPPSTGDEGAGEAVSAVAPSSPHLCVFSHKDPSGLAPLSSWPETRSIAVPVPAEAIAPPSANLPAPRVHADDSRAATFCTSSSSTANADCVSPGVSSLLARDAFSDSTLALVSPAGSTVRHRPCPGRARAVDRGDTAGAGPAPVSVSPALGRKSRRPRLGKGQRRTDGLDSREQREASHQGRDTRDRSYTTRLSSPLTDRRRRPLRVPLPSHAASAPSVLAEDVGDRELFRVPHAVSVGASHSVSCRRAWRSGVGVTGGALPACQSRERSPEGEQCCGDNSRGEPRIPGRGSSRHTSETRRKSPREASSKEAPGEHSEGRGVDSSSSSVSAPGAEAPQNTTQGFSDASREIGSNGSRDSLSEGDAGADMSNSFSSLSPSSFVSSPSSPSHGDISSSSSLTAGSVARPFGSSLSRGSLPFSSRLAALVATAAAVAVRSSSPQAVHASAVSTPRSDGVRDDEGPLSGAVADRELSRSSASLPPLPAESRAERDELQEPTRPRVSLVLGDARAQTATFVESRNGAEESAVVDREFVPTSASLPLWPSAAVGREAETGDSPHSGWASSDQSSRLPSFRGETKGEEWSGERAADAERGSKAHALSTFRGQQPRESPFLAGSLLLSAEAATLPEPHVGTHAEEESAEEERAVAGSGGVNDSIYSTSVEHQAKGLAFPQPPTDHETPSPVSASATSNKQADMVSPTSSLPSSLAISAAVPLFARDEGHESPREGVSGGGGRDSGVHSGVSETPRIAAEDADASDLLASTSGVSLSSSPPIARFAAASSSSIVPHQVASSAGSLGRGETGGLASEASESRLSSHGPSSLLEERERGRQREGDARAGLQSLIVLSITGDLYHVTTNGSFVWQRSLGSSLATAFDLEPETSSSEDEPRRASTGPKKPRGDAEPRRSPKSPEAPGAQGPPRAAARVEDRGTSELAQTGLGRRLLPAHDGSLFFLDDDGSLTALHVSIPEVVNHLPFQAPLFPHVYFTGEREVRVTALDLETGQPIAGHRRRGRARGKGLRAKSSRQGARDRRTRRPRAPLAREPKRHGDSGGDRGGVEEEAGSREEVQILEDGSRRVRRDESREKPFVFESLSLAPRPEDVQENQETAETISGEDDSEEETDEPRQLQFGVTVWKLWAVDNKAHTTQWGLKWVEVDALGSLTSPGAAPSSRVAYLRNILRVDDDKLYLLPSPSFSSSPLGRVETRDGGDEGPATEGPGDPFPAQPSSERLTRLRSSRASPASFAPSFAPFTSTSPSQNTAPLFLKFPAPIAAVYVVGPPDGEGETEEPARRGDREDGRSVLGTSRLVLLSDHEEDGSGDQEVSSDPIRPWGEGTTTRGTAGEPSRMDETGRRLRDPAKNRRRKGGPGPLVTLECIVRQWGEGAAAIPFAYVPSSQHAVRGDREAFPAFAPFAFPSQNAHSYASLLLPSMRRLGGSPGPALAPAPPRLPGHSGRRPAGTYPGDEPFDSLVWRDREVALPAPPGPNYLEDLKRPLGEEAHADDSLRDAHDKAGRDSRPHSLLPAPLDFLPTSSVSSSLVPTDDRSPLSASFSASSLPSSHSSFSASHASFPSSSLSLSSTPSPAHAPGSQRVLSPYALHNFRAPAPVQPVRLSHPEAFASQVTLWSGWESPEFPLDSRMQSFPSGREKTVRSGALREPSGGFDAEDGDREENRETADKMARGVAPREGDETRKERARGKETPETDASVGDGARHALNVPQLELSEKEGRALTPGGGTGAAVDEVGTRASPLYGVPPSQLPALYGAFDAAPLSFNPVLSPVLSVLRRWVGRLTRPSARFFLLPLLSPEPDEERGSSAARPDDLLAGKARRHEGADRATVCGVEDREARSSALFFPSSSLNSFSPSSPSWLTPHAQAPPNYVVSLRPDSRRGDRRACGAEGRRASSENGPEPEASPEPGRSWLAPGAWAADLLAPSWAARLLFLLAAASSMFVVFRFRGLVSGLLAGVLGFLVSLAGHPWRPCARVLFLLLPPPLRPRAPLAEDGRDGEEREDATDLLVRPIELQGACTLLSAEEGASPGHLRAGRRPSEVEERPGSGVVEDGAVSPHASGGQLALEAWSGASEVVALPRPLSSPVWATPRTFATPARSLDFDAFAASSLDATQNTNDGGSALSPTARALQARDARGGRDASWAVPGKTGLRPPDGASSHGTLSAIAWTGRGGTSREEIQRDQDARGQTGAVAWGTETAPSAPADVAEDMRRLVLALESRARKREGLTAEGRESRADSGNRTPMYSCRTASSVSMVSEDESDRRPQLEALGDLSSCREFAAEMGTDVQTPGEEASPRQGLAKSQWGDRGAGRQMRAEELRLSELRARRKVDFPLVQTVGPPLALPGQGDIRFYRRGSSLAAVSSGGSVCSSSSFATAPNARGSRRSPAPPLAPGACDPFGRHAGETATEEGVSVASVLDLRCGEERAAAESPFSLVSSRSTGERMRRARAPSSPMELIGERMQSSPFLEAIRSARAFADEASILPPPLVAASAGLPGPLPIVAPDSPDACCAGEEIGFIGAAAPGAGGGGMAFGGGRGRPAEPWEVRGRGGGEGQARPGDDTHDGIVGGGEGLPEGEKRQTERETVTPIYLPGGRMGGGYAGEMFSAEEWQRVMFRRAGRRCNSVGQLTVYGGGHEASRGSTAHARWGMPKPLPPVLPPGVCAEAGATPQSDVLPVRPGPVSPRPQTADERKCGGDSGGSSGGRGTAMGLADPNGGVQPLIGDVDSASASSPSVRAASSQAVASRLLPSGIHEVKQETVAVSLPSRGDSDEGATPESRFLTDGVSPSPIATHPASTLPLGGGLSLAPDEARGSLAHGDALKALEALSGVTTAYVGSASGSVGDSANSASGAVLKVVNSEVAGVLDPSGLVLTSAARLLMAVGGGHATVEEGGTEQREAGLAGQEVHLAGAARPGDGLAKSTTHGGGVEGGETEKGPLEVAADGGEGSAAALPPPAAPPVEGGGATGAIVRAGLNVPEVAVVAPPVSPVPAKVDRGIPPDSSLAKLLENGRFERTFAIQKLVGQGGFGVVYQVRHLLEPGHPIYAVKLILLRLTLSEDISLRRDFREVAANRDLYSKHVVRYYTWWCEEPRFLPVESLGGSRGALTDRRGVGSSAVRDSGPRASVGVTTLTMSPGCLDSARGSSRFWMESREAQKNLRRTIRDSAVCKSRREDLSSSFLAVYRQREECRRQTSGREATGGRGLAGNASGLWRRQPARRRSLSEASCASTSTRRCDTAEREELLAKSQTSHLSSEAKRDETLRGTLQRRRRSSFPVESASQRRQDGRETLPAEFLEFSLRSAKDARSQSRNTRSASADSFSPTKKPERRRRSSLPLSLSCGSRSREEHRQLERRRPRATSRYPSRYAGRERGRSRTDEGWKAEKKLRKSARGRRGSESSYTSEKTDLRSWCPRCEKQRSVRPHSFPTAKRRAFSIPALKERQEEREEEAFPSWFFEQDEDSFLSRGMRIEESNDHTARARAHRLLCCSGDSFSDAECTYTNGGSGAFWGAGAEAPRSLQVSGGCTCRWTSGEETEGPREASGRGDPPGRGATKRGERRLSRGGEASELRPAEARQKTQARKKGKLRAQEWSGPDVSFDMNCYLNTQERDMVVFEDENSGESNRASSRRSREDADSSRSTALNGQGRERFSVDEEARREKDKNAEDSRRRGRTRRDLLEAIRPAELAREKRNGLQPPAKETLYPVVLLIQMEMCNGVTLREWLDRKDRSTVAMGFVPSSKNRWHSMELELFKQLMKGIRDIHERGIVHRDLKPENIFVDPDTLVLKIVDFGLAKFIQRENPSGAAAGGAPGGLEPGGPGGADGLDLGERNREKQRQKIKGLLAKARRMGKNMEMSYKGEVIGTPAYAAPEGGGLCDEKADIYSSALILLELLCPRFTTVMERVKTLEDFKTSYSVPQHIRLHLHPWYLLMKEMARPEPQHRPSAYTVLKHVKMLLTPPGDTQPQRVMLLYPEPGSPQLDASASPSGALGPLLSSSPALEPSAFPAEPSFPAPIGSTSPFSSSSSSLGAAETLSFALDDGASSVAAEECDEAEKPSAESPGVETLGDRAYGMRVRQGKGKNERD</sequence>
<feature type="region of interest" description="Disordered" evidence="11">
    <location>
        <begin position="3278"/>
        <end position="3306"/>
    </location>
</feature>
<feature type="compositionally biased region" description="Low complexity" evidence="11">
    <location>
        <begin position="2317"/>
        <end position="2328"/>
    </location>
</feature>
<feature type="compositionally biased region" description="Basic and acidic residues" evidence="11">
    <location>
        <begin position="1618"/>
        <end position="1632"/>
    </location>
</feature>
<feature type="compositionally biased region" description="Low complexity" evidence="11">
    <location>
        <begin position="2513"/>
        <end position="2536"/>
    </location>
</feature>
<feature type="region of interest" description="Disordered" evidence="11">
    <location>
        <begin position="2621"/>
        <end position="2724"/>
    </location>
</feature>
<feature type="region of interest" description="Disordered" evidence="11">
    <location>
        <begin position="4518"/>
        <end position="4581"/>
    </location>
</feature>
<feature type="region of interest" description="Disordered" evidence="11">
    <location>
        <begin position="3654"/>
        <end position="3724"/>
    </location>
</feature>
<feature type="compositionally biased region" description="Basic and acidic residues" evidence="11">
    <location>
        <begin position="2869"/>
        <end position="2887"/>
    </location>
</feature>
<dbReference type="PANTHER" id="PTHR11042:SF160">
    <property type="entry name" value="EUKARYOTIC TRANSLATION INITIATION FACTOR 2-ALPHA KINASE 1"/>
    <property type="match status" value="1"/>
</dbReference>
<feature type="compositionally biased region" description="Basic residues" evidence="11">
    <location>
        <begin position="1139"/>
        <end position="1150"/>
    </location>
</feature>
<feature type="region of interest" description="Disordered" evidence="11">
    <location>
        <begin position="759"/>
        <end position="781"/>
    </location>
</feature>
<feature type="region of interest" description="Disordered" evidence="11">
    <location>
        <begin position="2554"/>
        <end position="2574"/>
    </location>
</feature>
<feature type="compositionally biased region" description="Low complexity" evidence="11">
    <location>
        <begin position="1791"/>
        <end position="1802"/>
    </location>
</feature>
<reference evidence="14" key="1">
    <citation type="journal article" date="2015" name="PLoS ONE">
        <title>Comprehensive Evaluation of Toxoplasma gondii VEG and Neospora caninum LIV Genomes with Tachyzoite Stage Transcriptome and Proteome Defines Novel Transcript Features.</title>
        <authorList>
            <person name="Ramaprasad A."/>
            <person name="Mourier T."/>
            <person name="Naeem R."/>
            <person name="Malas T.B."/>
            <person name="Moussa E."/>
            <person name="Panigrahi A."/>
            <person name="Vermont S.J."/>
            <person name="Otto T.D."/>
            <person name="Wastling J."/>
            <person name="Pain A."/>
        </authorList>
    </citation>
    <scope>NUCLEOTIDE SEQUENCE</scope>
    <source>
        <strain evidence="14">VEG</strain>
    </source>
</reference>
<feature type="compositionally biased region" description="Basic and acidic residues" evidence="11">
    <location>
        <begin position="4223"/>
        <end position="4234"/>
    </location>
</feature>
<dbReference type="PROSITE" id="PS00108">
    <property type="entry name" value="PROTEIN_KINASE_ST"/>
    <property type="match status" value="1"/>
</dbReference>
<feature type="compositionally biased region" description="Gly residues" evidence="11">
    <location>
        <begin position="3687"/>
        <end position="3698"/>
    </location>
</feature>
<dbReference type="GO" id="GO:0005737">
    <property type="term" value="C:cytoplasm"/>
    <property type="evidence" value="ECO:0007669"/>
    <property type="project" value="TreeGrafter"/>
</dbReference>
<feature type="compositionally biased region" description="Basic and acidic residues" evidence="11">
    <location>
        <begin position="2330"/>
        <end position="2344"/>
    </location>
</feature>
<dbReference type="InterPro" id="IPR008271">
    <property type="entry name" value="Ser/Thr_kinase_AS"/>
</dbReference>
<feature type="compositionally biased region" description="Basic residues" evidence="11">
    <location>
        <begin position="1993"/>
        <end position="2009"/>
    </location>
</feature>
<evidence type="ECO:0000256" key="7">
    <source>
        <dbReference type="ARBA" id="ARBA00023193"/>
    </source>
</evidence>
<keyword evidence="6" id="KW-0067">ATP-binding</keyword>
<feature type="compositionally biased region" description="Basic and acidic residues" evidence="11">
    <location>
        <begin position="2483"/>
        <end position="2502"/>
    </location>
</feature>
<keyword evidence="4" id="KW-0547">Nucleotide-binding</keyword>
<dbReference type="EC" id="2.7.11.1" evidence="1"/>
<protein>
    <recommendedName>
        <fullName evidence="1">non-specific serine/threonine protein kinase</fullName>
        <ecNumber evidence="1">2.7.11.1</ecNumber>
    </recommendedName>
</protein>
<dbReference type="InterPro" id="IPR011009">
    <property type="entry name" value="Kinase-like_dom_sf"/>
</dbReference>
<feature type="region of interest" description="Disordered" evidence="11">
    <location>
        <begin position="4180"/>
        <end position="4392"/>
    </location>
</feature>
<feature type="region of interest" description="Disordered" evidence="11">
    <location>
        <begin position="3105"/>
        <end position="3155"/>
    </location>
</feature>
<feature type="region of interest" description="Disordered" evidence="11">
    <location>
        <begin position="5030"/>
        <end position="5072"/>
    </location>
</feature>
<feature type="region of interest" description="Disordered" evidence="11">
    <location>
        <begin position="2263"/>
        <end position="2354"/>
    </location>
</feature>
<dbReference type="Pfam" id="PF00069">
    <property type="entry name" value="Pkinase"/>
    <property type="match status" value="1"/>
</dbReference>
<dbReference type="InterPro" id="IPR050339">
    <property type="entry name" value="CC_SR_Kinase"/>
</dbReference>
<feature type="compositionally biased region" description="Basic and acidic residues" evidence="11">
    <location>
        <begin position="4357"/>
        <end position="4373"/>
    </location>
</feature>
<evidence type="ECO:0000256" key="11">
    <source>
        <dbReference type="SAM" id="MobiDB-lite"/>
    </source>
</evidence>
<feature type="region of interest" description="Disordered" evidence="11">
    <location>
        <begin position="3215"/>
        <end position="3256"/>
    </location>
</feature>
<comment type="catalytic activity">
    <reaction evidence="10">
        <text>L-seryl-[protein] + ATP = O-phospho-L-seryl-[protein] + ADP + H(+)</text>
        <dbReference type="Rhea" id="RHEA:17989"/>
        <dbReference type="Rhea" id="RHEA-COMP:9863"/>
        <dbReference type="Rhea" id="RHEA-COMP:11604"/>
        <dbReference type="ChEBI" id="CHEBI:15378"/>
        <dbReference type="ChEBI" id="CHEBI:29999"/>
        <dbReference type="ChEBI" id="CHEBI:30616"/>
        <dbReference type="ChEBI" id="CHEBI:83421"/>
        <dbReference type="ChEBI" id="CHEBI:456216"/>
        <dbReference type="EC" id="2.7.11.1"/>
    </reaction>
    <physiologicalReaction direction="left-to-right" evidence="10">
        <dbReference type="Rhea" id="RHEA:17990"/>
    </physiologicalReaction>
</comment>
<evidence type="ECO:0000256" key="4">
    <source>
        <dbReference type="ARBA" id="ARBA00022741"/>
    </source>
</evidence>
<feature type="region of interest" description="Disordered" evidence="11">
    <location>
        <begin position="1778"/>
        <end position="1821"/>
    </location>
</feature>
<feature type="compositionally biased region" description="Low complexity" evidence="11">
    <location>
        <begin position="2554"/>
        <end position="2571"/>
    </location>
</feature>
<feature type="region of interest" description="Disordered" evidence="11">
    <location>
        <begin position="1863"/>
        <end position="1927"/>
    </location>
</feature>
<feature type="transmembrane region" description="Helical" evidence="12">
    <location>
        <begin position="2942"/>
        <end position="2962"/>
    </location>
</feature>
<feature type="region of interest" description="Disordered" evidence="11">
    <location>
        <begin position="1655"/>
        <end position="1690"/>
    </location>
</feature>
<feature type="region of interest" description="Disordered" evidence="11">
    <location>
        <begin position="1989"/>
        <end position="2111"/>
    </location>
</feature>
<feature type="compositionally biased region" description="Low complexity" evidence="11">
    <location>
        <begin position="1357"/>
        <end position="1385"/>
    </location>
</feature>
<dbReference type="GO" id="GO:0004694">
    <property type="term" value="F:eukaryotic translation initiation factor 2alpha kinase activity"/>
    <property type="evidence" value="ECO:0007669"/>
    <property type="project" value="TreeGrafter"/>
</dbReference>
<evidence type="ECO:0000259" key="13">
    <source>
        <dbReference type="PROSITE" id="PS50011"/>
    </source>
</evidence>
<gene>
    <name evidence="14" type="ORF">BN1205_025870</name>
</gene>
<evidence type="ECO:0000256" key="6">
    <source>
        <dbReference type="ARBA" id="ARBA00022840"/>
    </source>
</evidence>
<comment type="catalytic activity">
    <reaction evidence="9">
        <text>L-threonyl-[protein] + ATP = O-phospho-L-threonyl-[protein] + ADP + H(+)</text>
        <dbReference type="Rhea" id="RHEA:46608"/>
        <dbReference type="Rhea" id="RHEA-COMP:11060"/>
        <dbReference type="Rhea" id="RHEA-COMP:11605"/>
        <dbReference type="ChEBI" id="CHEBI:15378"/>
        <dbReference type="ChEBI" id="CHEBI:30013"/>
        <dbReference type="ChEBI" id="CHEBI:30616"/>
        <dbReference type="ChEBI" id="CHEBI:61977"/>
        <dbReference type="ChEBI" id="CHEBI:456216"/>
        <dbReference type="EC" id="2.7.11.1"/>
    </reaction>
    <physiologicalReaction direction="left-to-right" evidence="9">
        <dbReference type="Rhea" id="RHEA:46609"/>
    </physiologicalReaction>
</comment>
<feature type="compositionally biased region" description="Polar residues" evidence="11">
    <location>
        <begin position="1548"/>
        <end position="1557"/>
    </location>
</feature>
<dbReference type="GO" id="GO:0017148">
    <property type="term" value="P:negative regulation of translation"/>
    <property type="evidence" value="ECO:0007669"/>
    <property type="project" value="UniProtKB-KW"/>
</dbReference>
<feature type="region of interest" description="Disordered" evidence="11">
    <location>
        <begin position="1705"/>
        <end position="1729"/>
    </location>
</feature>
<feature type="compositionally biased region" description="Basic and acidic residues" evidence="11">
    <location>
        <begin position="1282"/>
        <end position="1308"/>
    </location>
</feature>
<feature type="region of interest" description="Disordered" evidence="11">
    <location>
        <begin position="3750"/>
        <end position="3785"/>
    </location>
</feature>
<feature type="compositionally biased region" description="Basic and acidic residues" evidence="11">
    <location>
        <begin position="2273"/>
        <end position="2284"/>
    </location>
</feature>
<feature type="region of interest" description="Disordered" evidence="11">
    <location>
        <begin position="3161"/>
        <end position="3180"/>
    </location>
</feature>
<evidence type="ECO:0000256" key="12">
    <source>
        <dbReference type="SAM" id="Phobius"/>
    </source>
</evidence>
<keyword evidence="2" id="KW-0723">Serine/threonine-protein kinase</keyword>
<feature type="region of interest" description="Disordered" evidence="11">
    <location>
        <begin position="2178"/>
        <end position="2228"/>
    </location>
</feature>
<evidence type="ECO:0000313" key="14">
    <source>
        <dbReference type="EMBL" id="CEL74717.1"/>
    </source>
</evidence>
<feature type="compositionally biased region" description="Polar residues" evidence="11">
    <location>
        <begin position="1324"/>
        <end position="1345"/>
    </location>
</feature>
<feature type="region of interest" description="Disordered" evidence="11">
    <location>
        <begin position="2421"/>
        <end position="2451"/>
    </location>
</feature>
<feature type="compositionally biased region" description="Basic and acidic residues" evidence="11">
    <location>
        <begin position="3216"/>
        <end position="3230"/>
    </location>
</feature>
<feature type="region of interest" description="Disordered" evidence="11">
    <location>
        <begin position="3902"/>
        <end position="3955"/>
    </location>
</feature>
<feature type="region of interest" description="Disordered" evidence="11">
    <location>
        <begin position="3539"/>
        <end position="3575"/>
    </location>
</feature>
<feature type="transmembrane region" description="Helical" evidence="12">
    <location>
        <begin position="2919"/>
        <end position="2937"/>
    </location>
</feature>
<keyword evidence="12" id="KW-0812">Transmembrane</keyword>
<organism evidence="14">
    <name type="scientific">Toxoplasma gondii (strain ATCC 50861 / VEG)</name>
    <dbReference type="NCBI Taxonomy" id="432359"/>
    <lineage>
        <taxon>Eukaryota</taxon>
        <taxon>Sar</taxon>
        <taxon>Alveolata</taxon>
        <taxon>Apicomplexa</taxon>
        <taxon>Conoidasida</taxon>
        <taxon>Coccidia</taxon>
        <taxon>Eucoccidiorida</taxon>
        <taxon>Eimeriorina</taxon>
        <taxon>Sarcocystidae</taxon>
        <taxon>Toxoplasma</taxon>
    </lineage>
</organism>
<dbReference type="GO" id="GO:0005524">
    <property type="term" value="F:ATP binding"/>
    <property type="evidence" value="ECO:0007669"/>
    <property type="project" value="UniProtKB-KW"/>
</dbReference>
<evidence type="ECO:0000256" key="2">
    <source>
        <dbReference type="ARBA" id="ARBA00022527"/>
    </source>
</evidence>
<keyword evidence="5 14" id="KW-0418">Kinase</keyword>
<feature type="compositionally biased region" description="Basic and acidic residues" evidence="11">
    <location>
        <begin position="2026"/>
        <end position="2073"/>
    </location>
</feature>
<feature type="region of interest" description="Disordered" evidence="11">
    <location>
        <begin position="3355"/>
        <end position="3385"/>
    </location>
</feature>
<feature type="compositionally biased region" description="Low complexity" evidence="11">
    <location>
        <begin position="4323"/>
        <end position="4332"/>
    </location>
</feature>
<accession>A0A0F7UWX2</accession>
<feature type="region of interest" description="Disordered" evidence="11">
    <location>
        <begin position="954"/>
        <end position="1002"/>
    </location>
</feature>
<feature type="compositionally biased region" description="Basic and acidic residues" evidence="11">
    <location>
        <begin position="4270"/>
        <end position="4280"/>
    </location>
</feature>